<name>A0A9E5T386_9GAMM</name>
<dbReference type="Pfam" id="PF00989">
    <property type="entry name" value="PAS"/>
    <property type="match status" value="1"/>
</dbReference>
<evidence type="ECO:0000259" key="15">
    <source>
        <dbReference type="PROSITE" id="PS50109"/>
    </source>
</evidence>
<reference evidence="17" key="1">
    <citation type="submission" date="2020-03" db="EMBL/GenBank/DDBJ databases">
        <authorList>
            <person name="Guo F."/>
        </authorList>
    </citation>
    <scope>NUCLEOTIDE SEQUENCE</scope>
    <source>
        <strain evidence="17">JCM 30134</strain>
    </source>
</reference>
<dbReference type="SMART" id="SM00091">
    <property type="entry name" value="PAS"/>
    <property type="match status" value="1"/>
</dbReference>
<keyword evidence="8" id="KW-0067">ATP-binding</keyword>
<evidence type="ECO:0000259" key="16">
    <source>
        <dbReference type="PROSITE" id="PS50112"/>
    </source>
</evidence>
<dbReference type="SUPFAM" id="SSF47384">
    <property type="entry name" value="Homodimeric domain of signal transducing histidine kinase"/>
    <property type="match status" value="1"/>
</dbReference>
<comment type="catalytic activity">
    <reaction evidence="1">
        <text>ATP + protein L-histidine = ADP + protein N-phospho-L-histidine.</text>
        <dbReference type="EC" id="2.7.13.3"/>
    </reaction>
</comment>
<dbReference type="InterPro" id="IPR036097">
    <property type="entry name" value="HisK_dim/P_sf"/>
</dbReference>
<dbReference type="GO" id="GO:0016787">
    <property type="term" value="F:hydrolase activity"/>
    <property type="evidence" value="ECO:0007669"/>
    <property type="project" value="UniProtKB-KW"/>
</dbReference>
<dbReference type="Pfam" id="PF02518">
    <property type="entry name" value="HATPase_c"/>
    <property type="match status" value="1"/>
</dbReference>
<dbReference type="SUPFAM" id="SSF55874">
    <property type="entry name" value="ATPase domain of HSP90 chaperone/DNA topoisomerase II/histidine kinase"/>
    <property type="match status" value="1"/>
</dbReference>
<keyword evidence="4" id="KW-0808">Transferase</keyword>
<dbReference type="InterPro" id="IPR000014">
    <property type="entry name" value="PAS"/>
</dbReference>
<evidence type="ECO:0000256" key="12">
    <source>
        <dbReference type="ARBA" id="ARBA00039567"/>
    </source>
</evidence>
<dbReference type="GO" id="GO:0006355">
    <property type="term" value="P:regulation of DNA-templated transcription"/>
    <property type="evidence" value="ECO:0007669"/>
    <property type="project" value="InterPro"/>
</dbReference>
<keyword evidence="7" id="KW-0378">Hydrolase</keyword>
<protein>
    <recommendedName>
        <fullName evidence="12">Sensory histidine kinase/phosphatase NtrB</fullName>
        <ecNumber evidence="2">2.7.13.3</ecNumber>
    </recommendedName>
    <alternativeName>
        <fullName evidence="13">Nitrogen regulation protein NR(II)</fullName>
    </alternativeName>
    <alternativeName>
        <fullName evidence="14">Nitrogen regulator II</fullName>
    </alternativeName>
</protein>
<keyword evidence="6" id="KW-0418">Kinase</keyword>
<dbReference type="PRINTS" id="PR00344">
    <property type="entry name" value="BCTRLSENSOR"/>
</dbReference>
<comment type="function">
    <text evidence="11">Member of the two-component regulatory system NtrB/NtrC, which controls expression of the nitrogen-regulated (ntr) genes in response to nitrogen limitation. Under conditions of nitrogen limitation, NtrB autophosphorylates and transfers the phosphoryl group to NtrC. In the presence of nitrogen, acts as a phosphatase that dephosphorylates and inactivates NtrC.</text>
</comment>
<evidence type="ECO:0000256" key="11">
    <source>
        <dbReference type="ARBA" id="ARBA00037696"/>
    </source>
</evidence>
<dbReference type="InterPro" id="IPR035965">
    <property type="entry name" value="PAS-like_dom_sf"/>
</dbReference>
<accession>A0A9E5T386</accession>
<evidence type="ECO:0000256" key="4">
    <source>
        <dbReference type="ARBA" id="ARBA00022679"/>
    </source>
</evidence>
<dbReference type="RefSeq" id="WP_167192530.1">
    <property type="nucleotide sequence ID" value="NZ_JAAONZ010000041.1"/>
</dbReference>
<dbReference type="InterPro" id="IPR013767">
    <property type="entry name" value="PAS_fold"/>
</dbReference>
<dbReference type="SMART" id="SM00387">
    <property type="entry name" value="HATPase_c"/>
    <property type="match status" value="1"/>
</dbReference>
<feature type="domain" description="PAS" evidence="16">
    <location>
        <begin position="3"/>
        <end position="58"/>
    </location>
</feature>
<dbReference type="Gene3D" id="3.30.565.10">
    <property type="entry name" value="Histidine kinase-like ATPase, C-terminal domain"/>
    <property type="match status" value="1"/>
</dbReference>
<dbReference type="SMART" id="SM00388">
    <property type="entry name" value="HisKA"/>
    <property type="match status" value="1"/>
</dbReference>
<organism evidence="17 18">
    <name type="scientific">Pseudomaricurvus hydrocarbonicus</name>
    <dbReference type="NCBI Taxonomy" id="1470433"/>
    <lineage>
        <taxon>Bacteria</taxon>
        <taxon>Pseudomonadati</taxon>
        <taxon>Pseudomonadota</taxon>
        <taxon>Gammaproteobacteria</taxon>
        <taxon>Cellvibrionales</taxon>
        <taxon>Cellvibrionaceae</taxon>
        <taxon>Pseudomaricurvus</taxon>
    </lineage>
</organism>
<dbReference type="CDD" id="cd00130">
    <property type="entry name" value="PAS"/>
    <property type="match status" value="1"/>
</dbReference>
<dbReference type="CDD" id="cd00082">
    <property type="entry name" value="HisKA"/>
    <property type="match status" value="1"/>
</dbReference>
<dbReference type="NCBIfam" id="NF008293">
    <property type="entry name" value="PRK11073.1"/>
    <property type="match status" value="1"/>
</dbReference>
<dbReference type="PROSITE" id="PS50112">
    <property type="entry name" value="PAS"/>
    <property type="match status" value="1"/>
</dbReference>
<evidence type="ECO:0000256" key="9">
    <source>
        <dbReference type="ARBA" id="ARBA00023012"/>
    </source>
</evidence>
<dbReference type="InterPro" id="IPR005467">
    <property type="entry name" value="His_kinase_dom"/>
</dbReference>
<keyword evidence="9" id="KW-0902">Two-component regulatory system</keyword>
<dbReference type="SUPFAM" id="SSF55785">
    <property type="entry name" value="PYP-like sensor domain (PAS domain)"/>
    <property type="match status" value="1"/>
</dbReference>
<evidence type="ECO:0000256" key="14">
    <source>
        <dbReference type="ARBA" id="ARBA00043094"/>
    </source>
</evidence>
<evidence type="ECO:0000256" key="7">
    <source>
        <dbReference type="ARBA" id="ARBA00022801"/>
    </source>
</evidence>
<evidence type="ECO:0000313" key="17">
    <source>
        <dbReference type="EMBL" id="NHO68566.1"/>
    </source>
</evidence>
<keyword evidence="18" id="KW-1185">Reference proteome</keyword>
<dbReference type="Pfam" id="PF00512">
    <property type="entry name" value="HisKA"/>
    <property type="match status" value="1"/>
</dbReference>
<comment type="caution">
    <text evidence="17">The sequence shown here is derived from an EMBL/GenBank/DDBJ whole genome shotgun (WGS) entry which is preliminary data.</text>
</comment>
<evidence type="ECO:0000256" key="8">
    <source>
        <dbReference type="ARBA" id="ARBA00022840"/>
    </source>
</evidence>
<dbReference type="EMBL" id="JAAONZ010000041">
    <property type="protein sequence ID" value="NHO68566.1"/>
    <property type="molecule type" value="Genomic_DNA"/>
</dbReference>
<evidence type="ECO:0000256" key="5">
    <source>
        <dbReference type="ARBA" id="ARBA00022741"/>
    </source>
</evidence>
<evidence type="ECO:0000256" key="2">
    <source>
        <dbReference type="ARBA" id="ARBA00012438"/>
    </source>
</evidence>
<evidence type="ECO:0000256" key="13">
    <source>
        <dbReference type="ARBA" id="ARBA00042313"/>
    </source>
</evidence>
<evidence type="ECO:0000256" key="3">
    <source>
        <dbReference type="ARBA" id="ARBA00022553"/>
    </source>
</evidence>
<dbReference type="InterPro" id="IPR003594">
    <property type="entry name" value="HATPase_dom"/>
</dbReference>
<dbReference type="Gene3D" id="1.10.287.130">
    <property type="match status" value="1"/>
</dbReference>
<dbReference type="GO" id="GO:0000155">
    <property type="term" value="F:phosphorelay sensor kinase activity"/>
    <property type="evidence" value="ECO:0007669"/>
    <property type="project" value="InterPro"/>
</dbReference>
<dbReference type="PROSITE" id="PS50109">
    <property type="entry name" value="HIS_KIN"/>
    <property type="match status" value="1"/>
</dbReference>
<dbReference type="Gene3D" id="3.30.450.20">
    <property type="entry name" value="PAS domain"/>
    <property type="match status" value="1"/>
</dbReference>
<keyword evidence="10" id="KW-0535">Nitrogen fixation</keyword>
<dbReference type="InterPro" id="IPR003661">
    <property type="entry name" value="HisK_dim/P_dom"/>
</dbReference>
<dbReference type="AlphaFoldDB" id="A0A9E5T386"/>
<evidence type="ECO:0000313" key="18">
    <source>
        <dbReference type="Proteomes" id="UP000787472"/>
    </source>
</evidence>
<keyword evidence="5" id="KW-0547">Nucleotide-binding</keyword>
<dbReference type="PANTHER" id="PTHR43065:SF16">
    <property type="entry name" value="SENSORY HISTIDINE KINASE_PHOSPHATASE NTRB"/>
    <property type="match status" value="1"/>
</dbReference>
<dbReference type="InterPro" id="IPR036890">
    <property type="entry name" value="HATPase_C_sf"/>
</dbReference>
<dbReference type="Proteomes" id="UP000787472">
    <property type="component" value="Unassembled WGS sequence"/>
</dbReference>
<feature type="domain" description="Histidine kinase" evidence="15">
    <location>
        <begin position="136"/>
        <end position="353"/>
    </location>
</feature>
<evidence type="ECO:0000256" key="6">
    <source>
        <dbReference type="ARBA" id="ARBA00022777"/>
    </source>
</evidence>
<dbReference type="InterPro" id="IPR004358">
    <property type="entry name" value="Sig_transdc_His_kin-like_C"/>
</dbReference>
<evidence type="ECO:0000256" key="10">
    <source>
        <dbReference type="ARBA" id="ARBA00023231"/>
    </source>
</evidence>
<proteinExistence type="predicted"/>
<keyword evidence="3" id="KW-0597">Phosphoprotein</keyword>
<gene>
    <name evidence="17" type="primary">glnL</name>
    <name evidence="17" type="ORF">G8770_23685</name>
</gene>
<evidence type="ECO:0000256" key="1">
    <source>
        <dbReference type="ARBA" id="ARBA00000085"/>
    </source>
</evidence>
<dbReference type="PANTHER" id="PTHR43065">
    <property type="entry name" value="SENSOR HISTIDINE KINASE"/>
    <property type="match status" value="1"/>
</dbReference>
<dbReference type="NCBIfam" id="TIGR00229">
    <property type="entry name" value="sensory_box"/>
    <property type="match status" value="1"/>
</dbReference>
<dbReference type="GO" id="GO:0005524">
    <property type="term" value="F:ATP binding"/>
    <property type="evidence" value="ECO:0007669"/>
    <property type="project" value="UniProtKB-KW"/>
</dbReference>
<dbReference type="EC" id="2.7.13.3" evidence="2"/>
<sequence>MPSENPYKSILDHLNIAVIVVDSNLRLKHINTAAEVLLAVSQAKVLETPLLHYFRESDASTDSFRLALKNGDQFTKRRALWQLHNGQQLTVDYTVTPLPDQDGVLIEIVALDRLLRISREEALIASQETTRNLVRSMAHEIKNPLGGIRGAAQLLERELPDESLTEFTQIIIEEVDRLRNLVDRMLGPRQQPKFAPTNAHEVLERIASVVKVECGSEIRIRRDYDPSIPEFPADKEMLIQALLNIVRNAMQALQEADLNTQGVITLRTRIQRQYTIGQQHHNLVCRIEIEDNGPGIPADILTDIFYPMITGRAEGTGLGLAISQHLIQQHHGLVECESLPGQTIFSIYIPLEQSHAA</sequence>